<dbReference type="GO" id="GO:0016747">
    <property type="term" value="F:acyltransferase activity, transferring groups other than amino-acyl groups"/>
    <property type="evidence" value="ECO:0007669"/>
    <property type="project" value="InterPro"/>
</dbReference>
<dbReference type="AlphaFoldDB" id="A0A021VVW3"/>
<protein>
    <submittedName>
        <fullName evidence="2">GCN5 family acetyltransferase</fullName>
    </submittedName>
</protein>
<proteinExistence type="predicted"/>
<dbReference type="PANTHER" id="PTHR43792:SF1">
    <property type="entry name" value="N-ACETYLTRANSFERASE DOMAIN-CONTAINING PROTEIN"/>
    <property type="match status" value="1"/>
</dbReference>
<organism evidence="2 3">
    <name type="scientific">Actinotalea ferrariae CF5-4</name>
    <dbReference type="NCBI Taxonomy" id="948458"/>
    <lineage>
        <taxon>Bacteria</taxon>
        <taxon>Bacillati</taxon>
        <taxon>Actinomycetota</taxon>
        <taxon>Actinomycetes</taxon>
        <taxon>Micrococcales</taxon>
        <taxon>Cellulomonadaceae</taxon>
        <taxon>Actinotalea</taxon>
    </lineage>
</organism>
<evidence type="ECO:0000259" key="1">
    <source>
        <dbReference type="PROSITE" id="PS51186"/>
    </source>
</evidence>
<comment type="caution">
    <text evidence="2">The sequence shown here is derived from an EMBL/GenBank/DDBJ whole genome shotgun (WGS) entry which is preliminary data.</text>
</comment>
<evidence type="ECO:0000313" key="2">
    <source>
        <dbReference type="EMBL" id="EYR65263.1"/>
    </source>
</evidence>
<accession>A0A021VVW3</accession>
<dbReference type="PROSITE" id="PS51186">
    <property type="entry name" value="GNAT"/>
    <property type="match status" value="1"/>
</dbReference>
<dbReference type="SUPFAM" id="SSF55729">
    <property type="entry name" value="Acyl-CoA N-acyltransferases (Nat)"/>
    <property type="match status" value="1"/>
</dbReference>
<dbReference type="Gene3D" id="3.40.630.30">
    <property type="match status" value="1"/>
</dbReference>
<dbReference type="Proteomes" id="UP000019753">
    <property type="component" value="Unassembled WGS sequence"/>
</dbReference>
<dbReference type="PANTHER" id="PTHR43792">
    <property type="entry name" value="GNAT FAMILY, PUTATIVE (AFU_ORTHOLOGUE AFUA_3G00765)-RELATED-RELATED"/>
    <property type="match status" value="1"/>
</dbReference>
<dbReference type="InterPro" id="IPR016181">
    <property type="entry name" value="Acyl_CoA_acyltransferase"/>
</dbReference>
<keyword evidence="3" id="KW-1185">Reference proteome</keyword>
<gene>
    <name evidence="2" type="ORF">N866_00360</name>
</gene>
<keyword evidence="2" id="KW-0808">Transferase</keyword>
<evidence type="ECO:0000313" key="3">
    <source>
        <dbReference type="Proteomes" id="UP000019753"/>
    </source>
</evidence>
<dbReference type="InterPro" id="IPR051531">
    <property type="entry name" value="N-acetyltransferase"/>
</dbReference>
<dbReference type="EMBL" id="AXCW01000001">
    <property type="protein sequence ID" value="EYR65263.1"/>
    <property type="molecule type" value="Genomic_DNA"/>
</dbReference>
<dbReference type="Pfam" id="PF13302">
    <property type="entry name" value="Acetyltransf_3"/>
    <property type="match status" value="1"/>
</dbReference>
<dbReference type="RefSeq" id="WP_034221025.1">
    <property type="nucleotide sequence ID" value="NZ_AXCW01000001.1"/>
</dbReference>
<dbReference type="InterPro" id="IPR000182">
    <property type="entry name" value="GNAT_dom"/>
</dbReference>
<feature type="domain" description="N-acetyltransferase" evidence="1">
    <location>
        <begin position="10"/>
        <end position="171"/>
    </location>
</feature>
<sequence length="194" mass="22091">MIPTLTSRRLRLRPWTVDDADAAFEIYKHEEVARWLSPAMDAVRDPQEMRLVLQHWVAESHRSVQPTGRWAVELTEENRVLGGMTLLYLPPGGTDLEIGWQLSPEFWGHGYATEAGHALAHWALEYPGIDEVFAVVRPTNARGAATAKRIGMEWVGETDKYYDLQLQVYRVRAADLDQSLADQQYGADQHRPPQ</sequence>
<reference evidence="2 3" key="1">
    <citation type="submission" date="2014-01" db="EMBL/GenBank/DDBJ databases">
        <title>Actinotalea ferrariae CF5-4.</title>
        <authorList>
            <person name="Chen F."/>
            <person name="Li Y."/>
            <person name="Wang G."/>
        </authorList>
    </citation>
    <scope>NUCLEOTIDE SEQUENCE [LARGE SCALE GENOMIC DNA]</scope>
    <source>
        <strain evidence="2 3">CF5-4</strain>
    </source>
</reference>
<dbReference type="OrthoDB" id="3533156at2"/>
<name>A0A021VVW3_9CELL</name>